<keyword evidence="3" id="KW-1185">Reference proteome</keyword>
<organism evidence="2 3">
    <name type="scientific">Triangularia setosa</name>
    <dbReference type="NCBI Taxonomy" id="2587417"/>
    <lineage>
        <taxon>Eukaryota</taxon>
        <taxon>Fungi</taxon>
        <taxon>Dikarya</taxon>
        <taxon>Ascomycota</taxon>
        <taxon>Pezizomycotina</taxon>
        <taxon>Sordariomycetes</taxon>
        <taxon>Sordariomycetidae</taxon>
        <taxon>Sordariales</taxon>
        <taxon>Podosporaceae</taxon>
        <taxon>Triangularia</taxon>
    </lineage>
</organism>
<sequence length="315" mass="35212">MRARQILLALPANLSVGDCLPSQPSTLETKTVKLGDPHDDSGGILWRGSIFPGGPKVKLQGSVHEICDQIYIRNPDFQPLTGYFKKHGTTNNVSKREDPWEWDNTLTNVQGIAGPDHFYQGHIPANWKYNSLKCAPMAMGYMPDIRRNSAILSSLPGKCGAPANSCRRMMCEQTTALYFCNDLDTQLDVDCSEAAEYVKQIWDNCCMRQMTTSGLTRSKEGFSIWVGYGNCNHDADVPPWEYKIGEGNNKMCKAPMSLFMDAKSKWIITAPGGIKGRNPAEEDRLHRERRERDRNPFGLPQKTGIPLPGDVDHCC</sequence>
<feature type="region of interest" description="Disordered" evidence="1">
    <location>
        <begin position="271"/>
        <end position="315"/>
    </location>
</feature>
<reference evidence="2" key="1">
    <citation type="journal article" date="2023" name="Mol. Phylogenet. Evol.">
        <title>Genome-scale phylogeny and comparative genomics of the fungal order Sordariales.</title>
        <authorList>
            <person name="Hensen N."/>
            <person name="Bonometti L."/>
            <person name="Westerberg I."/>
            <person name="Brannstrom I.O."/>
            <person name="Guillou S."/>
            <person name="Cros-Aarteil S."/>
            <person name="Calhoun S."/>
            <person name="Haridas S."/>
            <person name="Kuo A."/>
            <person name="Mondo S."/>
            <person name="Pangilinan J."/>
            <person name="Riley R."/>
            <person name="LaButti K."/>
            <person name="Andreopoulos B."/>
            <person name="Lipzen A."/>
            <person name="Chen C."/>
            <person name="Yan M."/>
            <person name="Daum C."/>
            <person name="Ng V."/>
            <person name="Clum A."/>
            <person name="Steindorff A."/>
            <person name="Ohm R.A."/>
            <person name="Martin F."/>
            <person name="Silar P."/>
            <person name="Natvig D.O."/>
            <person name="Lalanne C."/>
            <person name="Gautier V."/>
            <person name="Ament-Velasquez S.L."/>
            <person name="Kruys A."/>
            <person name="Hutchinson M.I."/>
            <person name="Powell A.J."/>
            <person name="Barry K."/>
            <person name="Miller A.N."/>
            <person name="Grigoriev I.V."/>
            <person name="Debuchy R."/>
            <person name="Gladieux P."/>
            <person name="Hiltunen Thoren M."/>
            <person name="Johannesson H."/>
        </authorList>
    </citation>
    <scope>NUCLEOTIDE SEQUENCE</scope>
    <source>
        <strain evidence="2">CBS 892.96</strain>
    </source>
</reference>
<evidence type="ECO:0000313" key="3">
    <source>
        <dbReference type="Proteomes" id="UP001302321"/>
    </source>
</evidence>
<accession>A0AAN6VYQ1</accession>
<dbReference type="Proteomes" id="UP001302321">
    <property type="component" value="Unassembled WGS sequence"/>
</dbReference>
<name>A0AAN6VYQ1_9PEZI</name>
<comment type="caution">
    <text evidence="2">The sequence shown here is derived from an EMBL/GenBank/DDBJ whole genome shotgun (WGS) entry which is preliminary data.</text>
</comment>
<reference evidence="2" key="2">
    <citation type="submission" date="2023-05" db="EMBL/GenBank/DDBJ databases">
        <authorList>
            <consortium name="Lawrence Berkeley National Laboratory"/>
            <person name="Steindorff A."/>
            <person name="Hensen N."/>
            <person name="Bonometti L."/>
            <person name="Westerberg I."/>
            <person name="Brannstrom I.O."/>
            <person name="Guillou S."/>
            <person name="Cros-Aarteil S."/>
            <person name="Calhoun S."/>
            <person name="Haridas S."/>
            <person name="Kuo A."/>
            <person name="Mondo S."/>
            <person name="Pangilinan J."/>
            <person name="Riley R."/>
            <person name="Labutti K."/>
            <person name="Andreopoulos B."/>
            <person name="Lipzen A."/>
            <person name="Chen C."/>
            <person name="Yanf M."/>
            <person name="Daum C."/>
            <person name="Ng V."/>
            <person name="Clum A."/>
            <person name="Ohm R."/>
            <person name="Martin F."/>
            <person name="Silar P."/>
            <person name="Natvig D."/>
            <person name="Lalanne C."/>
            <person name="Gautier V."/>
            <person name="Ament-Velasquez S.L."/>
            <person name="Kruys A."/>
            <person name="Hutchinson M.I."/>
            <person name="Powell A.J."/>
            <person name="Barry K."/>
            <person name="Miller A.N."/>
            <person name="Grigoriev I.V."/>
            <person name="Debuchy R."/>
            <person name="Gladieux P."/>
            <person name="Thoren M.H."/>
            <person name="Johannesson H."/>
        </authorList>
    </citation>
    <scope>NUCLEOTIDE SEQUENCE</scope>
    <source>
        <strain evidence="2">CBS 892.96</strain>
    </source>
</reference>
<protein>
    <submittedName>
        <fullName evidence="2">Uncharacterized protein</fullName>
    </submittedName>
</protein>
<proteinExistence type="predicted"/>
<gene>
    <name evidence="2" type="ORF">QBC36DRAFT_248905</name>
</gene>
<evidence type="ECO:0000256" key="1">
    <source>
        <dbReference type="SAM" id="MobiDB-lite"/>
    </source>
</evidence>
<dbReference type="AlphaFoldDB" id="A0AAN6VYQ1"/>
<feature type="compositionally biased region" description="Basic and acidic residues" evidence="1">
    <location>
        <begin position="278"/>
        <end position="295"/>
    </location>
</feature>
<evidence type="ECO:0000313" key="2">
    <source>
        <dbReference type="EMBL" id="KAK4171800.1"/>
    </source>
</evidence>
<dbReference type="EMBL" id="MU866504">
    <property type="protein sequence ID" value="KAK4171800.1"/>
    <property type="molecule type" value="Genomic_DNA"/>
</dbReference>